<sequence length="188" mass="19546">MTAFGYSRWAALATALANTGPRQRHADLLRAPGDLAALLRAHDEPEPVEVDGADLRDALAARDAFTAVFDARDEAALAERLNAMLAGNARPRLVAHAGVPLHLHVDPPGASWGGWLAASGAMGLALLVAEHGAHVLGRCAAEDCRDALLRTGAGPTRRFCSGTCASRVRVAAHRAAARQGRRGSPAAS</sequence>
<protein>
    <recommendedName>
        <fullName evidence="1">Zinc finger CGNR domain-containing protein</fullName>
    </recommendedName>
</protein>
<name>A0ABQ4BU81_9ACTN</name>
<organism evidence="2 3">
    <name type="scientific">Asanoa iriomotensis</name>
    <dbReference type="NCBI Taxonomy" id="234613"/>
    <lineage>
        <taxon>Bacteria</taxon>
        <taxon>Bacillati</taxon>
        <taxon>Actinomycetota</taxon>
        <taxon>Actinomycetes</taxon>
        <taxon>Micromonosporales</taxon>
        <taxon>Micromonosporaceae</taxon>
        <taxon>Asanoa</taxon>
    </lineage>
</organism>
<evidence type="ECO:0000313" key="3">
    <source>
        <dbReference type="Proteomes" id="UP000624325"/>
    </source>
</evidence>
<dbReference type="InterPro" id="IPR023286">
    <property type="entry name" value="ABATE_dom_sf"/>
</dbReference>
<dbReference type="InterPro" id="IPR021005">
    <property type="entry name" value="Znf_CGNR"/>
</dbReference>
<dbReference type="Pfam" id="PF11706">
    <property type="entry name" value="zf-CGNR"/>
    <property type="match status" value="1"/>
</dbReference>
<dbReference type="PANTHER" id="PTHR35525:SF3">
    <property type="entry name" value="BLL6575 PROTEIN"/>
    <property type="match status" value="1"/>
</dbReference>
<evidence type="ECO:0000259" key="1">
    <source>
        <dbReference type="Pfam" id="PF11706"/>
    </source>
</evidence>
<keyword evidence="3" id="KW-1185">Reference proteome</keyword>
<gene>
    <name evidence="2" type="ORF">Air01nite_01680</name>
</gene>
<evidence type="ECO:0000313" key="2">
    <source>
        <dbReference type="EMBL" id="GIF54073.1"/>
    </source>
</evidence>
<feature type="domain" description="Zinc finger CGNR" evidence="1">
    <location>
        <begin position="136"/>
        <end position="175"/>
    </location>
</feature>
<dbReference type="Proteomes" id="UP000624325">
    <property type="component" value="Unassembled WGS sequence"/>
</dbReference>
<accession>A0ABQ4BU81</accession>
<dbReference type="PANTHER" id="PTHR35525">
    <property type="entry name" value="BLL6575 PROTEIN"/>
    <property type="match status" value="1"/>
</dbReference>
<dbReference type="Gene3D" id="1.10.3300.10">
    <property type="entry name" value="Jann2411-like domain"/>
    <property type="match status" value="1"/>
</dbReference>
<dbReference type="SUPFAM" id="SSF160904">
    <property type="entry name" value="Jann2411-like"/>
    <property type="match status" value="1"/>
</dbReference>
<dbReference type="InterPro" id="IPR010852">
    <property type="entry name" value="ABATE"/>
</dbReference>
<dbReference type="RefSeq" id="WP_203699789.1">
    <property type="nucleotide sequence ID" value="NZ_BAAALU010000017.1"/>
</dbReference>
<comment type="caution">
    <text evidence="2">The sequence shown here is derived from an EMBL/GenBank/DDBJ whole genome shotgun (WGS) entry which is preliminary data.</text>
</comment>
<reference evidence="2 3" key="1">
    <citation type="submission" date="2021-01" db="EMBL/GenBank/DDBJ databases">
        <title>Whole genome shotgun sequence of Asanoa iriomotensis NBRC 100142.</title>
        <authorList>
            <person name="Komaki H."/>
            <person name="Tamura T."/>
        </authorList>
    </citation>
    <scope>NUCLEOTIDE SEQUENCE [LARGE SCALE GENOMIC DNA]</scope>
    <source>
        <strain evidence="2 3">NBRC 100142</strain>
    </source>
</reference>
<proteinExistence type="predicted"/>
<dbReference type="EMBL" id="BONC01000001">
    <property type="protein sequence ID" value="GIF54073.1"/>
    <property type="molecule type" value="Genomic_DNA"/>
</dbReference>